<evidence type="ECO:0000259" key="6">
    <source>
        <dbReference type="PROSITE" id="PS50968"/>
    </source>
</evidence>
<keyword evidence="8" id="KW-1185">Reference proteome</keyword>
<dbReference type="GO" id="GO:0003989">
    <property type="term" value="F:acetyl-CoA carboxylase activity"/>
    <property type="evidence" value="ECO:0007669"/>
    <property type="project" value="UniProtKB-EC"/>
</dbReference>
<proteinExistence type="predicted"/>
<evidence type="ECO:0000256" key="4">
    <source>
        <dbReference type="RuleBase" id="RU364072"/>
    </source>
</evidence>
<evidence type="ECO:0000313" key="7">
    <source>
        <dbReference type="EMBL" id="MCT2399315.1"/>
    </source>
</evidence>
<dbReference type="PANTHER" id="PTHR45266">
    <property type="entry name" value="OXALOACETATE DECARBOXYLASE ALPHA CHAIN"/>
    <property type="match status" value="1"/>
</dbReference>
<organism evidence="7 8">
    <name type="scientific">Novosphingobium mangrovi</name>
    <name type="common">ex Huang et al. 2023</name>
    <dbReference type="NCBI Taxonomy" id="2976432"/>
    <lineage>
        <taxon>Bacteria</taxon>
        <taxon>Pseudomonadati</taxon>
        <taxon>Pseudomonadota</taxon>
        <taxon>Alphaproteobacteria</taxon>
        <taxon>Sphingomonadales</taxon>
        <taxon>Sphingomonadaceae</taxon>
        <taxon>Novosphingobium</taxon>
    </lineage>
</organism>
<protein>
    <recommendedName>
        <fullName evidence="2 4">Biotin carboxyl carrier protein of acetyl-CoA carboxylase</fullName>
    </recommendedName>
</protein>
<keyword evidence="7" id="KW-0436">Ligase</keyword>
<dbReference type="EMBL" id="JANZXA010000003">
    <property type="protein sequence ID" value="MCT2399315.1"/>
    <property type="molecule type" value="Genomic_DNA"/>
</dbReference>
<dbReference type="InterPro" id="IPR001249">
    <property type="entry name" value="AcCoA_biotinCC"/>
</dbReference>
<dbReference type="Pfam" id="PF00364">
    <property type="entry name" value="Biotin_lipoyl"/>
    <property type="match status" value="1"/>
</dbReference>
<evidence type="ECO:0000313" key="8">
    <source>
        <dbReference type="Proteomes" id="UP001165583"/>
    </source>
</evidence>
<dbReference type="InterPro" id="IPR011053">
    <property type="entry name" value="Single_hybrid_motif"/>
</dbReference>
<dbReference type="RefSeq" id="WP_260045311.1">
    <property type="nucleotide sequence ID" value="NZ_JANZXA010000003.1"/>
</dbReference>
<sequence>MTGKNELTDIEQLLAEFEASDLAELQVRHGDFEIYLSKDSNAAGLGGGSAAQPAARITGTASPVIPAQPAENSARASAPAPAASDIPDGAVLVKAPYLGTFYRAPKPGAPSFVEVGQAVSEETELCLVEVMKLFTAVRAGVSGTIHAVLADDGAMVAADQPLFVVVPA</sequence>
<dbReference type="SUPFAM" id="SSF51230">
    <property type="entry name" value="Single hybrid motif"/>
    <property type="match status" value="1"/>
</dbReference>
<comment type="pathway">
    <text evidence="4">Lipid metabolism; fatty acid biosynthesis.</text>
</comment>
<comment type="caution">
    <text evidence="7">The sequence shown here is derived from an EMBL/GenBank/DDBJ whole genome shotgun (WGS) entry which is preliminary data.</text>
</comment>
<comment type="function">
    <text evidence="1 4">This protein is a component of the acetyl coenzyme A carboxylase complex; first, biotin carboxylase catalyzes the carboxylation of the carrier protein and then the transcarboxylase transfers the carboxyl group to form malonyl-CoA.</text>
</comment>
<reference evidence="7" key="1">
    <citation type="submission" date="2022-09" db="EMBL/GenBank/DDBJ databases">
        <title>Novosphingobium sp. Nov., a polycyclic aromatic hydrocarbon-degrading bacterium isolated form mangrove sediments in HongKong.</title>
        <authorList>
            <person name="Hu Z."/>
        </authorList>
    </citation>
    <scope>NUCLEOTIDE SEQUENCE</scope>
    <source>
        <strain evidence="7">HK4-1</strain>
    </source>
</reference>
<keyword evidence="4" id="KW-0275">Fatty acid biosynthesis</keyword>
<dbReference type="InterPro" id="IPR000089">
    <property type="entry name" value="Biotin_lipoyl"/>
</dbReference>
<evidence type="ECO:0000256" key="2">
    <source>
        <dbReference type="ARBA" id="ARBA00017562"/>
    </source>
</evidence>
<feature type="region of interest" description="Disordered" evidence="5">
    <location>
        <begin position="64"/>
        <end position="84"/>
    </location>
</feature>
<dbReference type="Proteomes" id="UP001165583">
    <property type="component" value="Unassembled WGS sequence"/>
</dbReference>
<evidence type="ECO:0000256" key="1">
    <source>
        <dbReference type="ARBA" id="ARBA00003761"/>
    </source>
</evidence>
<dbReference type="PROSITE" id="PS50968">
    <property type="entry name" value="BIOTINYL_LIPOYL"/>
    <property type="match status" value="1"/>
</dbReference>
<dbReference type="InterPro" id="IPR050709">
    <property type="entry name" value="Biotin_Carboxyl_Carrier/Decarb"/>
</dbReference>
<dbReference type="Gene3D" id="2.40.50.100">
    <property type="match status" value="1"/>
</dbReference>
<keyword evidence="4" id="KW-0443">Lipid metabolism</keyword>
<dbReference type="CDD" id="cd06850">
    <property type="entry name" value="biotinyl_domain"/>
    <property type="match status" value="1"/>
</dbReference>
<name>A0ABT2I3C9_9SPHN</name>
<evidence type="ECO:0000256" key="5">
    <source>
        <dbReference type="SAM" id="MobiDB-lite"/>
    </source>
</evidence>
<dbReference type="PRINTS" id="PR01071">
    <property type="entry name" value="ACOABIOTINCC"/>
</dbReference>
<feature type="compositionally biased region" description="Low complexity" evidence="5">
    <location>
        <begin position="69"/>
        <end position="84"/>
    </location>
</feature>
<dbReference type="NCBIfam" id="TIGR00531">
    <property type="entry name" value="BCCP"/>
    <property type="match status" value="1"/>
</dbReference>
<evidence type="ECO:0000256" key="3">
    <source>
        <dbReference type="ARBA" id="ARBA00023267"/>
    </source>
</evidence>
<gene>
    <name evidence="7" type="primary">accB</name>
    <name evidence="7" type="ORF">NZK81_07130</name>
</gene>
<dbReference type="PANTHER" id="PTHR45266:SF3">
    <property type="entry name" value="OXALOACETATE DECARBOXYLASE ALPHA CHAIN"/>
    <property type="match status" value="1"/>
</dbReference>
<keyword evidence="4" id="KW-0444">Lipid biosynthesis</keyword>
<feature type="domain" description="Lipoyl-binding" evidence="6">
    <location>
        <begin position="90"/>
        <end position="166"/>
    </location>
</feature>
<keyword evidence="3 4" id="KW-0092">Biotin</keyword>
<accession>A0ABT2I3C9</accession>
<keyword evidence="4" id="KW-0276">Fatty acid metabolism</keyword>